<feature type="domain" description="Response regulatory" evidence="9">
    <location>
        <begin position="1613"/>
        <end position="1729"/>
    </location>
</feature>
<feature type="domain" description="PAS" evidence="10">
    <location>
        <begin position="1770"/>
        <end position="1842"/>
    </location>
</feature>
<dbReference type="EC" id="2.7.13.3" evidence="2"/>
<dbReference type="Pfam" id="PF08448">
    <property type="entry name" value="PAS_4"/>
    <property type="match status" value="1"/>
</dbReference>
<evidence type="ECO:0000256" key="6">
    <source>
        <dbReference type="PROSITE-ProRule" id="PRU00169"/>
    </source>
</evidence>
<name>A0ABS5VZ90_9BACT</name>
<dbReference type="CDD" id="cd00082">
    <property type="entry name" value="HisKA"/>
    <property type="match status" value="2"/>
</dbReference>
<evidence type="ECO:0000259" key="8">
    <source>
        <dbReference type="PROSITE" id="PS50109"/>
    </source>
</evidence>
<feature type="coiled-coil region" evidence="7">
    <location>
        <begin position="222"/>
        <end position="258"/>
    </location>
</feature>
<dbReference type="SMART" id="SM00387">
    <property type="entry name" value="HATPase_c"/>
    <property type="match status" value="2"/>
</dbReference>
<dbReference type="SUPFAM" id="SSF52172">
    <property type="entry name" value="CheY-like"/>
    <property type="match status" value="1"/>
</dbReference>
<reference evidence="12 13" key="1">
    <citation type="submission" date="2021-05" db="EMBL/GenBank/DDBJ databases">
        <title>A Polyphasic approach of four new species of the genus Ohtaekwangia: Ohtaekwangia histidinii sp. nov., Ohtaekwangia cretensis sp. nov., Ohtaekwangia indiensis sp. nov., Ohtaekwangia reichenbachii sp. nov. from diverse environment.</title>
        <authorList>
            <person name="Octaviana S."/>
        </authorList>
    </citation>
    <scope>NUCLEOTIDE SEQUENCE [LARGE SCALE GENOMIC DNA]</scope>
    <source>
        <strain evidence="12 13">PWU20</strain>
    </source>
</reference>
<dbReference type="EMBL" id="JAHESD010000082">
    <property type="protein sequence ID" value="MBT1706084.1"/>
    <property type="molecule type" value="Genomic_DNA"/>
</dbReference>
<dbReference type="Pfam" id="PF02518">
    <property type="entry name" value="HATPase_c"/>
    <property type="match status" value="2"/>
</dbReference>
<feature type="domain" description="Histidine kinase" evidence="8">
    <location>
        <begin position="2048"/>
        <end position="2275"/>
    </location>
</feature>
<dbReference type="InterPro" id="IPR003661">
    <property type="entry name" value="HisK_dim/P_dom"/>
</dbReference>
<dbReference type="PROSITE" id="PS50109">
    <property type="entry name" value="HIS_KIN"/>
    <property type="match status" value="2"/>
</dbReference>
<dbReference type="Pfam" id="PF00512">
    <property type="entry name" value="HisKA"/>
    <property type="match status" value="2"/>
</dbReference>
<dbReference type="InterPro" id="IPR013655">
    <property type="entry name" value="PAS_fold_3"/>
</dbReference>
<feature type="domain" description="PAC" evidence="11">
    <location>
        <begin position="731"/>
        <end position="784"/>
    </location>
</feature>
<dbReference type="InterPro" id="IPR000014">
    <property type="entry name" value="PAS"/>
</dbReference>
<evidence type="ECO:0000259" key="10">
    <source>
        <dbReference type="PROSITE" id="PS50112"/>
    </source>
</evidence>
<feature type="domain" description="PAC" evidence="11">
    <location>
        <begin position="1003"/>
        <end position="1056"/>
    </location>
</feature>
<sequence length="2277" mass="261789">MGDWQVENKAEQVSTIADLTGLPLTFNYLIDFDDTNNLLHPEDVNEVEQILDQLKQGNSINYRFRIITPKGEIKFLAGTGSLIEVNNASIADWDETTSRQELELKIFQHAEQVSDSGTWTWNLLTDEFYCTDNMYKIFGLNRGDGNIGLAKFSEIIHPDDLQQVMDHFASIKQLKQDIEIDFRINVPSGETRYLKTKAELFATRKGVEYFIGTAQDVTREVLAEARVRESEAQVRQERLEAENRIRAHEALMKEAEMLGGMGSYEAQLPTMDIFFSDNMYRLLGFKPGAFKPTLDFLDTISVAEDAKMVRVTIARAVETKSDYEYTRRVFHPNGQMRYIHSNGRIILDEKGIPVKIIGIVKDVTQQHAFEVALKEKQEEQEKNHRELKASKERFEAAINVSPNVLSILRSIRDENNQIVDFLFEWVSKSGEELSGKDVTGLRLTEQFPHTKEFNLFDKFVLTVETGKPTEVEHYYGDKGFDLWACWKAVKFDDGLFVSLENNTKRKKGELELKESRDLLQSVVNALPHGFSVLEAVRDHEGIIRDFRYRFANITTQTLVDQGELIGQTFSVLHKGFEQHGFFEELVQVVNSGDQVVTEFTYDEGESERSFKTTIVKLRDGVVLSFEDITAYKRAAQDVSDQKIIGESLRKREAELARIQRIGGVAGFDVEVSDLQSSAPSPRSHEYKILHGLPEHQNYETHDEWLSRIYPEDRERAEKTLREAIASARSFYESEYRIIRPVDGQIKWIYAKVDIERDEQGTPTRLVGAHIDITARKNLEEQLRKFNASLEDLVAQRTAELKEEHKRFKEAQAVGHIGSFEWNAKTDKIYWSDEMYRIHQLEPQSEEITLERIVEFVHPEDRALVYNKILSHRKSAGRENLIHRLKLKNNEVRYINRHFESFADENGNVIRLSGTIQDITEIKQAEEQLKKNLQILKQAEEVAEIGSWEFDIDEDKFNWSEGMYRIFSMVNGTSVSPESYLEYVIEQDRPVVENLIQAIRRGQNPFEETIRIKVNGEIRTIKVKGNVLYNEKGKPTKMLGVDMDVTDLVESQKQLRQNEKLLTSVFDATPVGISLLTAVRDEDNRIIDFKFDLINRTAEEQFHATYLTGKQYKSALPPEIATSFFNKFVEVVGGKKTLQFEGEYRLGDRRVWLNISTAKIEDGLLVVSEDVTLRKHIEEQIHNQSLLFTRVIESVPDVIQLVNVESGKATYLNKMLLEDLGYPFSMIKKIESEKEGIRALIHAEDLEKYNVFKERMHTAGDDETVEVEVRVCAYDKSWRWFKIRSKVFERDKNGSVVKYIAFSQNITRAKQAEEERKNHQMLVEMDKAKTAFFANVSHEFRTPLTLLLAPLEDVVRNGGTTLAKQELDKLRMAHRNALRLQKLVNTLLDFSRIEAGRADAIFQPTDLAKYTMELASNFTSLFENAGLKYVMKIEDPEEPIYVNREMYEKIVLNLLSNAFKFTFKGKIEIILRANKKHVQLHVRDTGIGISKDNLARIFERFARIEGVKSRTYEGSGIGLALVRELVLMHGGSIKVDSAEGEGTTFMVVIPRGKAHLPPRRIFESKDRVANGSVASSFLEELSGWLPVENVVFDNRNRTKLLARDKSQKDLRKPRILLVDDNADMRGYMHSLLCEDYEVVMAENGKKAIEAIQPGKMPDLVLSDVMMPEVDGYQLLAAIKSNSVMQHIPVILLSARADEEAKIEGMRYGADDYLIKPFSAKEMLARIDARIQIARMQKKTEEYLIETNKQLEMRVRERTKELQESKKQLEVQRNLLQQTLDAIPQMIWLSDATGKIKLINDQWFRYTGLAHEHFQNVRIDELDVIHPSQTKEIFPLLQKTMSEGLPYHTEVLVKNKGGEYLWHMKVVVPVYEESGAVAYWVGSLIDVHEQFTHEKKIKEYKDLLEAVFNSSFIGIQVLDALYNENHQVLDFEWKLFNKAIQRLAKQMDLKGKRFIEVFPGAMQSGLFERLKEVIHSGEPAHFQQFYNYEGFDNWYDISAVKLEDSVVMTISDISESKASQLELQRINESLAHKNHELKMLNEELSTFAFVASHDLREPLRKIQIFSQVLVQREEQNLSEGGKDFFRRIMSAIQRMNSLIDDILTYSRANAGPKELVKTDLNKVLFTVKSDLSEYIRERKAVVEAHELPHLKCNPLQMGQLLQNLISNAIKFQPKDNIPHIVISASIVDGKNINHPMASPLKRFVKLEVKDNGIGFEQEYEAKIFQMFQRLHGMAEFAGTGMGLAICKKIVENHKGFIAAESKPGEGAMFSCYFPDELTK</sequence>
<dbReference type="InterPro" id="IPR001789">
    <property type="entry name" value="Sig_transdc_resp-reg_receiver"/>
</dbReference>
<dbReference type="SMART" id="SM00091">
    <property type="entry name" value="PAS"/>
    <property type="match status" value="5"/>
</dbReference>
<feature type="domain" description="PAC" evidence="11">
    <location>
        <begin position="878"/>
        <end position="930"/>
    </location>
</feature>
<dbReference type="SUPFAM" id="SSF47384">
    <property type="entry name" value="Homodimeric domain of signal transducing histidine kinase"/>
    <property type="match status" value="2"/>
</dbReference>
<keyword evidence="4" id="KW-0808">Transferase</keyword>
<dbReference type="PRINTS" id="PR00344">
    <property type="entry name" value="BCTRLSENSOR"/>
</dbReference>
<dbReference type="SMART" id="SM00086">
    <property type="entry name" value="PAC"/>
    <property type="match status" value="8"/>
</dbReference>
<feature type="domain" description="PAC" evidence="11">
    <location>
        <begin position="178"/>
        <end position="229"/>
    </location>
</feature>
<keyword evidence="3 6" id="KW-0597">Phosphoprotein</keyword>
<proteinExistence type="predicted"/>
<dbReference type="SUPFAM" id="SSF55874">
    <property type="entry name" value="ATPase domain of HSP90 chaperone/DNA topoisomerase II/histidine kinase"/>
    <property type="match status" value="2"/>
</dbReference>
<evidence type="ECO:0000256" key="1">
    <source>
        <dbReference type="ARBA" id="ARBA00000085"/>
    </source>
</evidence>
<dbReference type="Gene3D" id="3.40.50.2300">
    <property type="match status" value="1"/>
</dbReference>
<gene>
    <name evidence="12" type="ORF">KK060_22525</name>
</gene>
<dbReference type="CDD" id="cd16922">
    <property type="entry name" value="HATPase_EvgS-ArcB-TorS-like"/>
    <property type="match status" value="1"/>
</dbReference>
<dbReference type="SMART" id="SM00448">
    <property type="entry name" value="REC"/>
    <property type="match status" value="1"/>
</dbReference>
<dbReference type="PANTHER" id="PTHR43304:SF1">
    <property type="entry name" value="PAC DOMAIN-CONTAINING PROTEIN"/>
    <property type="match status" value="1"/>
</dbReference>
<dbReference type="InterPro" id="IPR003594">
    <property type="entry name" value="HATPase_dom"/>
</dbReference>
<dbReference type="Pfam" id="PF00072">
    <property type="entry name" value="Response_reg"/>
    <property type="match status" value="1"/>
</dbReference>
<feature type="coiled-coil region" evidence="7">
    <location>
        <begin position="370"/>
        <end position="397"/>
    </location>
</feature>
<dbReference type="Gene3D" id="1.10.287.130">
    <property type="match status" value="2"/>
</dbReference>
<feature type="coiled-coil region" evidence="7">
    <location>
        <begin position="1746"/>
        <end position="1780"/>
    </location>
</feature>
<dbReference type="Gene3D" id="3.30.565.10">
    <property type="entry name" value="Histidine kinase-like ATPase, C-terminal domain"/>
    <property type="match status" value="2"/>
</dbReference>
<feature type="domain" description="PAC" evidence="11">
    <location>
        <begin position="323"/>
        <end position="375"/>
    </location>
</feature>
<dbReference type="Gene3D" id="2.10.70.100">
    <property type="match status" value="4"/>
</dbReference>
<evidence type="ECO:0000313" key="13">
    <source>
        <dbReference type="Proteomes" id="UP000772618"/>
    </source>
</evidence>
<feature type="domain" description="PAC" evidence="11">
    <location>
        <begin position="1264"/>
        <end position="1317"/>
    </location>
</feature>
<keyword evidence="13" id="KW-1185">Reference proteome</keyword>
<evidence type="ECO:0000259" key="9">
    <source>
        <dbReference type="PROSITE" id="PS50110"/>
    </source>
</evidence>
<dbReference type="PANTHER" id="PTHR43304">
    <property type="entry name" value="PHYTOCHROME-LIKE PROTEIN CPH1"/>
    <property type="match status" value="1"/>
</dbReference>
<keyword evidence="7" id="KW-0175">Coiled coil</keyword>
<dbReference type="InterPro" id="IPR052162">
    <property type="entry name" value="Sensor_kinase/Photoreceptor"/>
</dbReference>
<dbReference type="PROSITE" id="PS50113">
    <property type="entry name" value="PAC"/>
    <property type="match status" value="7"/>
</dbReference>
<dbReference type="InterPro" id="IPR000700">
    <property type="entry name" value="PAS-assoc_C"/>
</dbReference>
<dbReference type="PROSITE" id="PS50110">
    <property type="entry name" value="RESPONSE_REGULATORY"/>
    <property type="match status" value="1"/>
</dbReference>
<evidence type="ECO:0000256" key="3">
    <source>
        <dbReference type="ARBA" id="ARBA00022553"/>
    </source>
</evidence>
<dbReference type="InterPro" id="IPR001610">
    <property type="entry name" value="PAC"/>
</dbReference>
<feature type="domain" description="Histidine kinase" evidence="8">
    <location>
        <begin position="1334"/>
        <end position="1552"/>
    </location>
</feature>
<evidence type="ECO:0000259" key="11">
    <source>
        <dbReference type="PROSITE" id="PS50113"/>
    </source>
</evidence>
<dbReference type="InterPro" id="IPR004358">
    <property type="entry name" value="Sig_transdc_His_kin-like_C"/>
</dbReference>
<dbReference type="CDD" id="cd00130">
    <property type="entry name" value="PAS"/>
    <property type="match status" value="3"/>
</dbReference>
<dbReference type="InterPro" id="IPR011006">
    <property type="entry name" value="CheY-like_superfamily"/>
</dbReference>
<feature type="domain" description="PAC" evidence="11">
    <location>
        <begin position="1845"/>
        <end position="1897"/>
    </location>
</feature>
<dbReference type="RefSeq" id="WP_254156953.1">
    <property type="nucleotide sequence ID" value="NZ_JAHESD010000082.1"/>
</dbReference>
<organism evidence="12 13">
    <name type="scientific">Chryseosolibacter indicus</name>
    <dbReference type="NCBI Taxonomy" id="2782351"/>
    <lineage>
        <taxon>Bacteria</taxon>
        <taxon>Pseudomonadati</taxon>
        <taxon>Bacteroidota</taxon>
        <taxon>Cytophagia</taxon>
        <taxon>Cytophagales</taxon>
        <taxon>Chryseotaleaceae</taxon>
        <taxon>Chryseosolibacter</taxon>
    </lineage>
</organism>
<comment type="catalytic activity">
    <reaction evidence="1">
        <text>ATP + protein L-histidine = ADP + protein N-phospho-L-histidine.</text>
        <dbReference type="EC" id="2.7.13.3"/>
    </reaction>
</comment>
<feature type="modified residue" description="4-aspartylphosphate" evidence="6">
    <location>
        <position position="1662"/>
    </location>
</feature>
<evidence type="ECO:0000313" key="12">
    <source>
        <dbReference type="EMBL" id="MBT1706084.1"/>
    </source>
</evidence>
<evidence type="ECO:0000256" key="7">
    <source>
        <dbReference type="SAM" id="Coils"/>
    </source>
</evidence>
<dbReference type="InterPro" id="IPR036097">
    <property type="entry name" value="HisK_dim/P_sf"/>
</dbReference>
<dbReference type="Pfam" id="PF08447">
    <property type="entry name" value="PAS_3"/>
    <property type="match status" value="7"/>
</dbReference>
<comment type="caution">
    <text evidence="12">The sequence shown here is derived from an EMBL/GenBank/DDBJ whole genome shotgun (WGS) entry which is preliminary data.</text>
</comment>
<evidence type="ECO:0000256" key="2">
    <source>
        <dbReference type="ARBA" id="ARBA00012438"/>
    </source>
</evidence>
<evidence type="ECO:0000256" key="4">
    <source>
        <dbReference type="ARBA" id="ARBA00022679"/>
    </source>
</evidence>
<accession>A0ABS5VZ90</accession>
<dbReference type="NCBIfam" id="TIGR00229">
    <property type="entry name" value="sensory_box"/>
    <property type="match status" value="3"/>
</dbReference>
<dbReference type="Gene3D" id="3.30.450.20">
    <property type="entry name" value="PAS domain"/>
    <property type="match status" value="12"/>
</dbReference>
<dbReference type="Proteomes" id="UP000772618">
    <property type="component" value="Unassembled WGS sequence"/>
</dbReference>
<dbReference type="PROSITE" id="PS50112">
    <property type="entry name" value="PAS"/>
    <property type="match status" value="1"/>
</dbReference>
<dbReference type="SUPFAM" id="SSF55785">
    <property type="entry name" value="PYP-like sensor domain (PAS domain)"/>
    <property type="match status" value="10"/>
</dbReference>
<keyword evidence="5" id="KW-0418">Kinase</keyword>
<dbReference type="InterPro" id="IPR036890">
    <property type="entry name" value="HATPase_C_sf"/>
</dbReference>
<dbReference type="SMART" id="SM00388">
    <property type="entry name" value="HisKA"/>
    <property type="match status" value="2"/>
</dbReference>
<dbReference type="InterPro" id="IPR005467">
    <property type="entry name" value="His_kinase_dom"/>
</dbReference>
<dbReference type="InterPro" id="IPR035965">
    <property type="entry name" value="PAS-like_dom_sf"/>
</dbReference>
<protein>
    <recommendedName>
        <fullName evidence="2">histidine kinase</fullName>
        <ecNumber evidence="2">2.7.13.3</ecNumber>
    </recommendedName>
</protein>
<evidence type="ECO:0000256" key="5">
    <source>
        <dbReference type="ARBA" id="ARBA00022777"/>
    </source>
</evidence>
<dbReference type="InterPro" id="IPR013656">
    <property type="entry name" value="PAS_4"/>
</dbReference>